<evidence type="ECO:0000256" key="2">
    <source>
        <dbReference type="ARBA" id="ARBA00040070"/>
    </source>
</evidence>
<dbReference type="Pfam" id="PF04950">
    <property type="entry name" value="RIBIOP_C"/>
    <property type="match status" value="2"/>
</dbReference>
<feature type="region of interest" description="Disordered" evidence="3">
    <location>
        <begin position="80"/>
        <end position="120"/>
    </location>
</feature>
<dbReference type="GO" id="GO:0003924">
    <property type="term" value="F:GTPase activity"/>
    <property type="evidence" value="ECO:0007669"/>
    <property type="project" value="TreeGrafter"/>
</dbReference>
<evidence type="ECO:0000313" key="5">
    <source>
        <dbReference type="Proteomes" id="UP000277204"/>
    </source>
</evidence>
<organism evidence="4 5">
    <name type="scientific">Schistosoma margrebowiei</name>
    <dbReference type="NCBI Taxonomy" id="48269"/>
    <lineage>
        <taxon>Eukaryota</taxon>
        <taxon>Metazoa</taxon>
        <taxon>Spiralia</taxon>
        <taxon>Lophotrochozoa</taxon>
        <taxon>Platyhelminthes</taxon>
        <taxon>Trematoda</taxon>
        <taxon>Digenea</taxon>
        <taxon>Strigeidida</taxon>
        <taxon>Schistosomatoidea</taxon>
        <taxon>Schistosomatidae</taxon>
        <taxon>Schistosoma</taxon>
    </lineage>
</organism>
<dbReference type="GO" id="GO:0034511">
    <property type="term" value="F:U3 snoRNA binding"/>
    <property type="evidence" value="ECO:0007669"/>
    <property type="project" value="TreeGrafter"/>
</dbReference>
<evidence type="ECO:0000313" key="4">
    <source>
        <dbReference type="EMBL" id="VDP29729.1"/>
    </source>
</evidence>
<dbReference type="Proteomes" id="UP000277204">
    <property type="component" value="Unassembled WGS sequence"/>
</dbReference>
<protein>
    <recommendedName>
        <fullName evidence="2">Pre-rRNA-processing protein TSR1 homolog</fullName>
    </recommendedName>
</protein>
<evidence type="ECO:0000256" key="1">
    <source>
        <dbReference type="ARBA" id="ARBA00037087"/>
    </source>
</evidence>
<feature type="region of interest" description="Disordered" evidence="3">
    <location>
        <begin position="429"/>
        <end position="466"/>
    </location>
</feature>
<evidence type="ECO:0000256" key="3">
    <source>
        <dbReference type="SAM" id="MobiDB-lite"/>
    </source>
</evidence>
<dbReference type="InterPro" id="IPR039761">
    <property type="entry name" value="Bms1/Tsr1"/>
</dbReference>
<sequence>MDDPTSKLTQFICGALKSPHRSGTHRSSHRRQLTNEGRNLNGVRQIKDGKAAGPDNIPAEALKIIEADMKRMNNNWKELERTDQDRSMARAPHRSGPLKQQNKKHKGARKSSDKNPKPHRVTKNKVLCQCYWIRVKNLEASRGTKGNPIACVLIPLSSSIPTHLAQLLFQTCEPNTEVIKKPDCLQNVVTIRSQILNKYFNLICAYSDDLFGCLDLANFADWLILLVPSNPSEIPDSVHELLTAIYAQGFTNASYAVLSSNSNLKELKQILEYRFPVPESTIHQLNSSANALNLLRHIASTNPSSFHVKGKNAKVAGQSTVAHTGARYRTRLLVDSIELISKNNAHDDITKSEVSVCLRGRLHGAPLILFEELEQNGSVLVGPHVHLTGWGDFPLIEAKWIDNYHLQQTWQISDLNTVENISTKYIPPSTSVNLTNENEDCEEDSLSDEMSVDDSRESTSENQWNASEAISDHLESELSGNSDIECASIASHTAHTMAASATSTFSSAQLAKFRAARMEEMFPDEVETPSNIPASERFVKYCGLPRFQGSVWPAEKNWLPKHYQNIACFRNYHRNRRTMIRYIEQKLADFQSAYKSTGNVFKYIPSGVDVELLLQPVSRDLGESILSHHTFPQPNEARKPSDPRPHPLIVWSLLPHETQMSVCHFTMFRRASAIHAVSDLVVIANAANKITESSSKDNGICALEFGEEASTQVEREDKSIHDALISHRYKIDGKKSGKALYDPKMPIPLEAEPIKSKDLMLIQAGIRRFVAAPIYSTPSNPREKAKFESFFPASESSTVATVYAPVMYSPVNVLQFRIRVTEDEDGELSSPYVGELVATGSLRSVDPSHLIIKRIFLSGHPYKINQRHVVVRYMFHNPADVLHFQPIQLQTKSGAVGHIKEPVGTHGHMKCVFDRPILANDVALMPLYKRVFPKYVYEPVVSKYLDNNDRSNDCVVADSDHSRYVSSDVLQLRKKNISSASQEKMDQDESALFA</sequence>
<dbReference type="EMBL" id="UZAI01017801">
    <property type="protein sequence ID" value="VDP29729.1"/>
    <property type="molecule type" value="Genomic_DNA"/>
</dbReference>
<dbReference type="PANTHER" id="PTHR12858">
    <property type="entry name" value="RIBOSOME BIOGENESIS PROTEIN"/>
    <property type="match status" value="1"/>
</dbReference>
<accession>A0A183MS93</accession>
<name>A0A183MS93_9TREM</name>
<feature type="region of interest" description="Disordered" evidence="3">
    <location>
        <begin position="16"/>
        <end position="55"/>
    </location>
</feature>
<dbReference type="GO" id="GO:0000462">
    <property type="term" value="P:maturation of SSU-rRNA from tricistronic rRNA transcript (SSU-rRNA, 5.8S rRNA, LSU-rRNA)"/>
    <property type="evidence" value="ECO:0007669"/>
    <property type="project" value="TreeGrafter"/>
</dbReference>
<feature type="compositionally biased region" description="Acidic residues" evidence="3">
    <location>
        <begin position="437"/>
        <end position="452"/>
    </location>
</feature>
<keyword evidence="5" id="KW-1185">Reference proteome</keyword>
<feature type="compositionally biased region" description="Basic residues" evidence="3">
    <location>
        <begin position="18"/>
        <end position="32"/>
    </location>
</feature>
<comment type="function">
    <text evidence="1">Required during maturation of the 40S ribosomal subunit in the nucleolus.</text>
</comment>
<dbReference type="STRING" id="48269.A0A183MS93"/>
<dbReference type="Pfam" id="PF22298">
    <property type="entry name" value="Tsr1_G-like"/>
    <property type="match status" value="1"/>
</dbReference>
<dbReference type="InterPro" id="IPR007034">
    <property type="entry name" value="BMS1_TSR1_C"/>
</dbReference>
<reference evidence="4 5" key="1">
    <citation type="submission" date="2018-11" db="EMBL/GenBank/DDBJ databases">
        <authorList>
            <consortium name="Pathogen Informatics"/>
        </authorList>
    </citation>
    <scope>NUCLEOTIDE SEQUENCE [LARGE SCALE GENOMIC DNA]</scope>
    <source>
        <strain evidence="4 5">Zambia</strain>
    </source>
</reference>
<dbReference type="GO" id="GO:0030688">
    <property type="term" value="C:preribosome, small subunit precursor"/>
    <property type="evidence" value="ECO:0007669"/>
    <property type="project" value="TreeGrafter"/>
</dbReference>
<dbReference type="AlphaFoldDB" id="A0A183MS93"/>
<gene>
    <name evidence="4" type="ORF">SMRZ_LOCUS18921</name>
</gene>
<dbReference type="SMART" id="SM01362">
    <property type="entry name" value="DUF663"/>
    <property type="match status" value="1"/>
</dbReference>
<dbReference type="GO" id="GO:0000479">
    <property type="term" value="P:endonucleolytic cleavage of tricistronic rRNA transcript (SSU-rRNA, 5.8S rRNA, LSU-rRNA)"/>
    <property type="evidence" value="ECO:0007669"/>
    <property type="project" value="TreeGrafter"/>
</dbReference>
<dbReference type="GO" id="GO:0005525">
    <property type="term" value="F:GTP binding"/>
    <property type="evidence" value="ECO:0007669"/>
    <property type="project" value="TreeGrafter"/>
</dbReference>
<proteinExistence type="predicted"/>
<dbReference type="PANTHER" id="PTHR12858:SF1">
    <property type="entry name" value="PRE-RRNA-PROCESSING PROTEIN TSR1 HOMOLOG"/>
    <property type="match status" value="1"/>
</dbReference>